<comment type="caution">
    <text evidence="1">The sequence shown here is derived from an EMBL/GenBank/DDBJ whole genome shotgun (WGS) entry which is preliminary data.</text>
</comment>
<dbReference type="Proteomes" id="UP001162992">
    <property type="component" value="Chromosome 2"/>
</dbReference>
<sequence length="160" mass="18399">MIASSTIGPTKESHGMSSDNKGFLKYMAKETYWWHLTEAAKSILAPLAAGLEQLPEEDAYFRRQRQLHFKHAFSNLEKDMRNANPVEKQLGLPHAARRLAYRWLLSLKDEHIIDKIPLEVFDWMSFESTSSMYPSEWKELGLTRWGLTRFAPGGLTTLEG</sequence>
<organism evidence="1 2">
    <name type="scientific">Diphasiastrum complanatum</name>
    <name type="common">Issler's clubmoss</name>
    <name type="synonym">Lycopodium complanatum</name>
    <dbReference type="NCBI Taxonomy" id="34168"/>
    <lineage>
        <taxon>Eukaryota</taxon>
        <taxon>Viridiplantae</taxon>
        <taxon>Streptophyta</taxon>
        <taxon>Embryophyta</taxon>
        <taxon>Tracheophyta</taxon>
        <taxon>Lycopodiopsida</taxon>
        <taxon>Lycopodiales</taxon>
        <taxon>Lycopodiaceae</taxon>
        <taxon>Lycopodioideae</taxon>
        <taxon>Diphasiastrum</taxon>
    </lineage>
</organism>
<reference evidence="2" key="1">
    <citation type="journal article" date="2024" name="Proc. Natl. Acad. Sci. U.S.A.">
        <title>Extraordinary preservation of gene collinearity over three hundred million years revealed in homosporous lycophytes.</title>
        <authorList>
            <person name="Li C."/>
            <person name="Wickell D."/>
            <person name="Kuo L.Y."/>
            <person name="Chen X."/>
            <person name="Nie B."/>
            <person name="Liao X."/>
            <person name="Peng D."/>
            <person name="Ji J."/>
            <person name="Jenkins J."/>
            <person name="Williams M."/>
            <person name="Shu S."/>
            <person name="Plott C."/>
            <person name="Barry K."/>
            <person name="Rajasekar S."/>
            <person name="Grimwood J."/>
            <person name="Han X."/>
            <person name="Sun S."/>
            <person name="Hou Z."/>
            <person name="He W."/>
            <person name="Dai G."/>
            <person name="Sun C."/>
            <person name="Schmutz J."/>
            <person name="Leebens-Mack J.H."/>
            <person name="Li F.W."/>
            <person name="Wang L."/>
        </authorList>
    </citation>
    <scope>NUCLEOTIDE SEQUENCE [LARGE SCALE GENOMIC DNA]</scope>
    <source>
        <strain evidence="2">cv. PW_Plant_1</strain>
    </source>
</reference>
<keyword evidence="2" id="KW-1185">Reference proteome</keyword>
<evidence type="ECO:0000313" key="2">
    <source>
        <dbReference type="Proteomes" id="UP001162992"/>
    </source>
</evidence>
<proteinExistence type="predicted"/>
<protein>
    <submittedName>
        <fullName evidence="1">Uncharacterized protein</fullName>
    </submittedName>
</protein>
<accession>A0ACC2ECS1</accession>
<gene>
    <name evidence="1" type="ORF">O6H91_02G011900</name>
</gene>
<dbReference type="EMBL" id="CM055093">
    <property type="protein sequence ID" value="KAJ7564300.1"/>
    <property type="molecule type" value="Genomic_DNA"/>
</dbReference>
<evidence type="ECO:0000313" key="1">
    <source>
        <dbReference type="EMBL" id="KAJ7564300.1"/>
    </source>
</evidence>
<name>A0ACC2ECS1_DIPCM</name>